<protein>
    <submittedName>
        <fullName evidence="1">Uncharacterized protein</fullName>
    </submittedName>
</protein>
<dbReference type="EMBL" id="MH179478">
    <property type="protein sequence ID" value="AWH15777.1"/>
    <property type="molecule type" value="Genomic_DNA"/>
</dbReference>
<reference evidence="1 2" key="1">
    <citation type="submission" date="2018-04" db="EMBL/GenBank/DDBJ databases">
        <title>Complete genome sequences of new Aeromonas and Pseudomonas phages promising in phage therapy dedicated to aquaculture.</title>
        <authorList>
            <person name="Kolsut J."/>
            <person name="Wojcik E."/>
            <person name="Wojtasik A."/>
            <person name="Dastych J."/>
        </authorList>
    </citation>
    <scope>NUCLEOTIDE SEQUENCE [LARGE SCALE GENOMIC DNA]</scope>
</reference>
<dbReference type="Proteomes" id="UP000247142">
    <property type="component" value="Segment"/>
</dbReference>
<name>A0A2S1PGT4_9CAUD</name>
<evidence type="ECO:0000313" key="2">
    <source>
        <dbReference type="Proteomes" id="UP000247142"/>
    </source>
</evidence>
<accession>A0A2S1PGT4</accession>
<evidence type="ECO:0000313" key="1">
    <source>
        <dbReference type="EMBL" id="AWH15777.1"/>
    </source>
</evidence>
<organism evidence="1 2">
    <name type="scientific">Pseudomonas phage 67PfluR64PP</name>
    <dbReference type="NCBI Taxonomy" id="2163980"/>
    <lineage>
        <taxon>Viruses</taxon>
        <taxon>Duplodnaviria</taxon>
        <taxon>Heunggongvirae</taxon>
        <taxon>Uroviricota</taxon>
        <taxon>Caudoviricetes</taxon>
        <taxon>Autographivirales</taxon>
        <taxon>Autotranscriptaviridae</taxon>
        <taxon>Studiervirinae</taxon>
        <taxon>Pfluvirus</taxon>
        <taxon>Pfluvirus pv22PfluR64PP</taxon>
        <taxon>Pifdecavirus pv22PfluR64PP</taxon>
    </lineage>
</organism>
<proteinExistence type="predicted"/>
<sequence length="145" mass="16331">MTNQEIRSHLRKGELATELLEKLGYRWEPNVNRGPSVWQEPEKNSLLCKLEELIAAEVEKQKPSPVPDPILAAGERFVIDTLPPGHKLRYMLPAGFQTRVFKARAVEPGNGPYRGLVVRFGTGLDNTGYWLPLTHVTRVPSNADF</sequence>